<evidence type="ECO:0000313" key="1">
    <source>
        <dbReference type="EMBL" id="KAG4305092.1"/>
    </source>
</evidence>
<gene>
    <name evidence="1" type="ORF">PORY_001262</name>
</gene>
<keyword evidence="2" id="KW-1185">Reference proteome</keyword>
<sequence>MNAILSFIQRIAGIESGKNENLLFEEMIICEEKLKKFPHTQDFVKTMRLFFQKVLEKEKMDETHKELNIIKKSISSHTDIIKRFLSETDQLLELQKNIDVSFSSTRVIWQHLKNLDYIVSQLLKEKSIHEYKEWKSKIENDFNVYKNMKLGELEKKKLDYDTELRKFVQERMQLENTEFKLCLESEKTSRNLEEELKKIELPLISNELDSFFEESEGFDEINLKVLEKK</sequence>
<proteinExistence type="predicted"/>
<reference evidence="1 2" key="1">
    <citation type="journal article" date="2021" name="Commun. Biol.">
        <title>Genomic insights into the host specific adaptation of the Pneumocystis genus.</title>
        <authorList>
            <person name="Cisse O.H."/>
            <person name="Ma L."/>
            <person name="Dekker J.P."/>
            <person name="Khil P.P."/>
            <person name="Youn J.-H."/>
            <person name="Brenchley J.M."/>
            <person name="Blair R."/>
            <person name="Pahar B."/>
            <person name="Chabe M."/>
            <person name="Van Rompay K.K.A."/>
            <person name="Keesler R."/>
            <person name="Sukura A."/>
            <person name="Hirsch V."/>
            <person name="Kutty G."/>
            <person name="Liu Y."/>
            <person name="Peng L."/>
            <person name="Chen J."/>
            <person name="Song J."/>
            <person name="Weissenbacher-Lang C."/>
            <person name="Xu J."/>
            <person name="Upham N.S."/>
            <person name="Stajich J.E."/>
            <person name="Cuomo C.A."/>
            <person name="Cushion M.T."/>
            <person name="Kovacs J.A."/>
        </authorList>
    </citation>
    <scope>NUCLEOTIDE SEQUENCE [LARGE SCALE GENOMIC DNA]</scope>
    <source>
        <strain evidence="1 2">RABM</strain>
    </source>
</reference>
<comment type="caution">
    <text evidence="1">The sequence shown here is derived from an EMBL/GenBank/DDBJ whole genome shotgun (WGS) entry which is preliminary data.</text>
</comment>
<name>A0ACB7CDD9_9ASCO</name>
<dbReference type="Proteomes" id="UP000768646">
    <property type="component" value="Unassembled WGS sequence"/>
</dbReference>
<accession>A0ACB7CDD9</accession>
<protein>
    <submittedName>
        <fullName evidence="1">Uncharacterized protein</fullName>
    </submittedName>
</protein>
<organism evidence="1 2">
    <name type="scientific">Pneumocystis oryctolagi</name>
    <dbReference type="NCBI Taxonomy" id="42067"/>
    <lineage>
        <taxon>Eukaryota</taxon>
        <taxon>Fungi</taxon>
        <taxon>Dikarya</taxon>
        <taxon>Ascomycota</taxon>
        <taxon>Taphrinomycotina</taxon>
        <taxon>Pneumocystomycetes</taxon>
        <taxon>Pneumocystaceae</taxon>
        <taxon>Pneumocystis</taxon>
    </lineage>
</organism>
<evidence type="ECO:0000313" key="2">
    <source>
        <dbReference type="Proteomes" id="UP000768646"/>
    </source>
</evidence>
<dbReference type="EMBL" id="JABTEG010000004">
    <property type="protein sequence ID" value="KAG4305092.1"/>
    <property type="molecule type" value="Genomic_DNA"/>
</dbReference>